<dbReference type="InterPro" id="IPR013939">
    <property type="entry name" value="Regulatory_Dfp1/Him1"/>
</dbReference>
<dbReference type="GO" id="GO:0003676">
    <property type="term" value="F:nucleic acid binding"/>
    <property type="evidence" value="ECO:0007669"/>
    <property type="project" value="InterPro"/>
</dbReference>
<dbReference type="GO" id="GO:0008270">
    <property type="term" value="F:zinc ion binding"/>
    <property type="evidence" value="ECO:0007669"/>
    <property type="project" value="UniProtKB-KW"/>
</dbReference>
<dbReference type="Gene3D" id="3.40.50.10190">
    <property type="entry name" value="BRCT domain"/>
    <property type="match status" value="1"/>
</dbReference>
<evidence type="ECO:0000256" key="5">
    <source>
        <dbReference type="SAM" id="MobiDB-lite"/>
    </source>
</evidence>
<dbReference type="InterPro" id="IPR051590">
    <property type="entry name" value="Replication_Regulatory_Kinase"/>
</dbReference>
<feature type="domain" description="DBF4-type" evidence="7">
    <location>
        <begin position="500"/>
        <end position="549"/>
    </location>
</feature>
<feature type="compositionally biased region" description="Basic and acidic residues" evidence="5">
    <location>
        <begin position="65"/>
        <end position="83"/>
    </location>
</feature>
<dbReference type="InterPro" id="IPR038545">
    <property type="entry name" value="Znf_DBF_sf"/>
</dbReference>
<evidence type="ECO:0000313" key="8">
    <source>
        <dbReference type="EMBL" id="RDB25382.1"/>
    </source>
</evidence>
<dbReference type="FunFam" id="6.10.250.3410:FF:000001">
    <property type="entry name" value="Protein DBF4 homolog A"/>
    <property type="match status" value="1"/>
</dbReference>
<reference evidence="8" key="1">
    <citation type="submission" date="2018-04" db="EMBL/GenBank/DDBJ databases">
        <title>Whole genome sequencing of Hypsizygus marmoreus.</title>
        <authorList>
            <person name="Choi I.-G."/>
            <person name="Min B."/>
            <person name="Kim J.-G."/>
            <person name="Kim S."/>
            <person name="Oh Y.-L."/>
            <person name="Kong W.-S."/>
            <person name="Park H."/>
            <person name="Jeong J."/>
            <person name="Song E.-S."/>
        </authorList>
    </citation>
    <scope>NUCLEOTIDE SEQUENCE [LARGE SCALE GENOMIC DNA]</scope>
    <source>
        <strain evidence="8">51987-8</strain>
    </source>
</reference>
<keyword evidence="1" id="KW-0479">Metal-binding</keyword>
<dbReference type="InterPro" id="IPR001357">
    <property type="entry name" value="BRCT_dom"/>
</dbReference>
<dbReference type="InParanoid" id="A0A369JVL7"/>
<dbReference type="EMBL" id="LUEZ02000041">
    <property type="protein sequence ID" value="RDB25382.1"/>
    <property type="molecule type" value="Genomic_DNA"/>
</dbReference>
<keyword evidence="2 4" id="KW-0863">Zinc-finger</keyword>
<evidence type="ECO:0000256" key="1">
    <source>
        <dbReference type="ARBA" id="ARBA00022723"/>
    </source>
</evidence>
<evidence type="ECO:0000313" key="9">
    <source>
        <dbReference type="Proteomes" id="UP000076154"/>
    </source>
</evidence>
<dbReference type="Proteomes" id="UP000076154">
    <property type="component" value="Unassembled WGS sequence"/>
</dbReference>
<dbReference type="SMART" id="SM00586">
    <property type="entry name" value="ZnF_DBF"/>
    <property type="match status" value="1"/>
</dbReference>
<dbReference type="GO" id="GO:0010571">
    <property type="term" value="P:positive regulation of nuclear cell cycle DNA replication"/>
    <property type="evidence" value="ECO:0007669"/>
    <property type="project" value="TreeGrafter"/>
</dbReference>
<dbReference type="Pfam" id="PF07535">
    <property type="entry name" value="zf-DBF"/>
    <property type="match status" value="1"/>
</dbReference>
<evidence type="ECO:0000256" key="4">
    <source>
        <dbReference type="PROSITE-ProRule" id="PRU00600"/>
    </source>
</evidence>
<dbReference type="InterPro" id="IPR006572">
    <property type="entry name" value="Znf_DBF"/>
</dbReference>
<dbReference type="Pfam" id="PF08630">
    <property type="entry name" value="Dfp1_Him1_M"/>
    <property type="match status" value="1"/>
</dbReference>
<feature type="domain" description="BRCT" evidence="6">
    <location>
        <begin position="87"/>
        <end position="137"/>
    </location>
</feature>
<gene>
    <name evidence="8" type="primary">him1</name>
    <name evidence="8" type="ORF">Hypma_008098</name>
</gene>
<dbReference type="PROSITE" id="PS50172">
    <property type="entry name" value="BRCT"/>
    <property type="match status" value="1"/>
</dbReference>
<dbReference type="Gene3D" id="6.10.250.3410">
    <property type="entry name" value="DBF zinc finger"/>
    <property type="match status" value="1"/>
</dbReference>
<dbReference type="OrthoDB" id="21380at2759"/>
<feature type="region of interest" description="Disordered" evidence="5">
    <location>
        <begin position="1"/>
        <end position="83"/>
    </location>
</feature>
<sequence>MATLNRRPLADRSLQRPSVLSPSKPFRAVSASKRPRSPDPAADPTASHPVSKRVKAAAPSPASVIRDKNKERKQAEREQQKAEFKEKYTRAFPGFTFYFEEGAVGHVAQESYEEMIEQLGSRTVRFLESKVTHFISNRPPTQVHSSVGKENKPKSVSGTSLKSPIKLRGPSGEGTECGPGIDALTTATNLELKVWNTTKLESVLTRLLEPSVPPSRSPPVKKQAPSLARLLKSEQIHGTTERDPTQKRHDFKYFSRGSKFVLVEDMREELATIAAHEYRIPKARDGLPAKVPWPVLHCHPNARGPFIPYDEKEKRRWEKSQKTEVVQKDEQKAYRDKIRQAEVMKRKAEANLYAKRSGDLRRSVSMNNLHRRASVSAAGDDECLVDLDGEGDIPDSANASGFLASGTAGYMAASGNSVGITSTAGTTSTAGYTSRNIQLPSALSGRMKQHVTTSRKFPSAAVDKENKPAVMGPPAVIPERQPLLRKSRSTNTLKLPKREEGSKPGYCESCRVKFDDFKTHIAGRKHQRFATSDANFAQLDCVLARVQRRTQAEVLEQKRKREEAHRYYCARVQEDEGLYSNTFDSPTFGDRTFQMDTFDEDIEMQGDSDGPSDCQ</sequence>
<dbReference type="STRING" id="39966.A0A369JVL7"/>
<dbReference type="SUPFAM" id="SSF52113">
    <property type="entry name" value="BRCT domain"/>
    <property type="match status" value="1"/>
</dbReference>
<protein>
    <submittedName>
        <fullName evidence="8">Hsk1-interacting molecule 1</fullName>
    </submittedName>
</protein>
<evidence type="ECO:0000256" key="3">
    <source>
        <dbReference type="ARBA" id="ARBA00022833"/>
    </source>
</evidence>
<dbReference type="GO" id="GO:1901987">
    <property type="term" value="P:regulation of cell cycle phase transition"/>
    <property type="evidence" value="ECO:0007669"/>
    <property type="project" value="TreeGrafter"/>
</dbReference>
<dbReference type="PANTHER" id="PTHR15375:SF26">
    <property type="entry name" value="PROTEIN CHIFFON"/>
    <property type="match status" value="1"/>
</dbReference>
<dbReference type="FunCoup" id="A0A369JVL7">
    <property type="interactions" value="89"/>
</dbReference>
<dbReference type="InterPro" id="IPR036420">
    <property type="entry name" value="BRCT_dom_sf"/>
</dbReference>
<evidence type="ECO:0000259" key="7">
    <source>
        <dbReference type="PROSITE" id="PS51265"/>
    </source>
</evidence>
<dbReference type="PROSITE" id="PS51265">
    <property type="entry name" value="ZF_DBF4"/>
    <property type="match status" value="1"/>
</dbReference>
<dbReference type="GO" id="GO:0031431">
    <property type="term" value="C:Dbf4-dependent protein kinase complex"/>
    <property type="evidence" value="ECO:0007669"/>
    <property type="project" value="TreeGrafter"/>
</dbReference>
<comment type="caution">
    <text evidence="8">The sequence shown here is derived from an EMBL/GenBank/DDBJ whole genome shotgun (WGS) entry which is preliminary data.</text>
</comment>
<evidence type="ECO:0000259" key="6">
    <source>
        <dbReference type="PROSITE" id="PS50172"/>
    </source>
</evidence>
<dbReference type="PANTHER" id="PTHR15375">
    <property type="entry name" value="ACTIVATOR OF S-PHASE KINASE-RELATED"/>
    <property type="match status" value="1"/>
</dbReference>
<accession>A0A369JVL7</accession>
<dbReference type="GO" id="GO:0043539">
    <property type="term" value="F:protein serine/threonine kinase activator activity"/>
    <property type="evidence" value="ECO:0007669"/>
    <property type="project" value="TreeGrafter"/>
</dbReference>
<feature type="region of interest" description="Disordered" evidence="5">
    <location>
        <begin position="137"/>
        <end position="178"/>
    </location>
</feature>
<keyword evidence="9" id="KW-1185">Reference proteome</keyword>
<evidence type="ECO:0000256" key="2">
    <source>
        <dbReference type="ARBA" id="ARBA00022771"/>
    </source>
</evidence>
<keyword evidence="3" id="KW-0862">Zinc</keyword>
<name>A0A369JVL7_HYPMA</name>
<organism evidence="8 9">
    <name type="scientific">Hypsizygus marmoreus</name>
    <name type="common">White beech mushroom</name>
    <name type="synonym">Agaricus marmoreus</name>
    <dbReference type="NCBI Taxonomy" id="39966"/>
    <lineage>
        <taxon>Eukaryota</taxon>
        <taxon>Fungi</taxon>
        <taxon>Dikarya</taxon>
        <taxon>Basidiomycota</taxon>
        <taxon>Agaricomycotina</taxon>
        <taxon>Agaricomycetes</taxon>
        <taxon>Agaricomycetidae</taxon>
        <taxon>Agaricales</taxon>
        <taxon>Tricholomatineae</taxon>
        <taxon>Lyophyllaceae</taxon>
        <taxon>Hypsizygus</taxon>
    </lineage>
</organism>
<proteinExistence type="predicted"/>
<feature type="region of interest" description="Disordered" evidence="5">
    <location>
        <begin position="456"/>
        <end position="475"/>
    </location>
</feature>
<dbReference type="AlphaFoldDB" id="A0A369JVL7"/>